<accession>A0A660KVL4</accession>
<organism evidence="10 11">
    <name type="scientific">Carpinus fangiana</name>
    <dbReference type="NCBI Taxonomy" id="176857"/>
    <lineage>
        <taxon>Eukaryota</taxon>
        <taxon>Viridiplantae</taxon>
        <taxon>Streptophyta</taxon>
        <taxon>Embryophyta</taxon>
        <taxon>Tracheophyta</taxon>
        <taxon>Spermatophyta</taxon>
        <taxon>Magnoliopsida</taxon>
        <taxon>eudicotyledons</taxon>
        <taxon>Gunneridae</taxon>
        <taxon>Pentapetalae</taxon>
        <taxon>rosids</taxon>
        <taxon>fabids</taxon>
        <taxon>Fagales</taxon>
        <taxon>Betulaceae</taxon>
        <taxon>Carpinus</taxon>
    </lineage>
</organism>
<dbReference type="Pfam" id="PF13839">
    <property type="entry name" value="PC-Esterase"/>
    <property type="match status" value="1"/>
</dbReference>
<keyword evidence="3" id="KW-0812">Transmembrane</keyword>
<feature type="domain" description="Trichome birefringence-like C-terminal" evidence="8">
    <location>
        <begin position="92"/>
        <end position="355"/>
    </location>
</feature>
<dbReference type="GO" id="GO:0016413">
    <property type="term" value="F:O-acetyltransferase activity"/>
    <property type="evidence" value="ECO:0007669"/>
    <property type="project" value="InterPro"/>
</dbReference>
<evidence type="ECO:0000256" key="1">
    <source>
        <dbReference type="ARBA" id="ARBA00004167"/>
    </source>
</evidence>
<proteinExistence type="inferred from homology"/>
<keyword evidence="7" id="KW-0732">Signal</keyword>
<dbReference type="InterPro" id="IPR029962">
    <property type="entry name" value="TBL"/>
</dbReference>
<keyword evidence="11" id="KW-1185">Reference proteome</keyword>
<feature type="signal peptide" evidence="7">
    <location>
        <begin position="1"/>
        <end position="25"/>
    </location>
</feature>
<reference evidence="10 11" key="1">
    <citation type="submission" date="2019-06" db="EMBL/GenBank/DDBJ databases">
        <title>A chromosomal-level reference genome of Carpinus fangiana (Coryloideae, Betulaceae).</title>
        <authorList>
            <person name="Yang X."/>
            <person name="Wang Z."/>
            <person name="Zhang L."/>
            <person name="Hao G."/>
            <person name="Liu J."/>
            <person name="Yang Y."/>
        </authorList>
    </citation>
    <scope>NUCLEOTIDE SEQUENCE [LARGE SCALE GENOMIC DNA]</scope>
    <source>
        <strain evidence="10">Cfa_2016G</strain>
        <tissue evidence="10">Leaf</tissue>
    </source>
</reference>
<comment type="subcellular location">
    <subcellularLocation>
        <location evidence="1">Membrane</location>
        <topology evidence="1">Single-pass membrane protein</topology>
    </subcellularLocation>
</comment>
<dbReference type="PANTHER" id="PTHR32285">
    <property type="entry name" value="PROTEIN TRICHOME BIREFRINGENCE-LIKE 9-RELATED"/>
    <property type="match status" value="1"/>
</dbReference>
<feature type="domain" description="Trichome birefringence-like N-terminal" evidence="9">
    <location>
        <begin position="39"/>
        <end position="91"/>
    </location>
</feature>
<dbReference type="InterPro" id="IPR026057">
    <property type="entry name" value="TBL_C"/>
</dbReference>
<dbReference type="PANTHER" id="PTHR32285:SF36">
    <property type="entry name" value="PROTEIN TRICHOME BIREFRINGENCE-LIKE 38"/>
    <property type="match status" value="1"/>
</dbReference>
<dbReference type="GO" id="GO:0005794">
    <property type="term" value="C:Golgi apparatus"/>
    <property type="evidence" value="ECO:0007669"/>
    <property type="project" value="TreeGrafter"/>
</dbReference>
<evidence type="ECO:0000256" key="4">
    <source>
        <dbReference type="ARBA" id="ARBA00022968"/>
    </source>
</evidence>
<keyword evidence="4" id="KW-0735">Signal-anchor</keyword>
<evidence type="ECO:0000259" key="8">
    <source>
        <dbReference type="Pfam" id="PF13839"/>
    </source>
</evidence>
<dbReference type="EMBL" id="CM017324">
    <property type="protein sequence ID" value="KAE8038339.1"/>
    <property type="molecule type" value="Genomic_DNA"/>
</dbReference>
<feature type="chain" id="PRO_5033515133" evidence="7">
    <location>
        <begin position="26"/>
        <end position="360"/>
    </location>
</feature>
<evidence type="ECO:0000313" key="10">
    <source>
        <dbReference type="EMBL" id="KAE8038339.1"/>
    </source>
</evidence>
<dbReference type="GO" id="GO:0016020">
    <property type="term" value="C:membrane"/>
    <property type="evidence" value="ECO:0007669"/>
    <property type="project" value="UniProtKB-SubCell"/>
</dbReference>
<protein>
    <submittedName>
        <fullName evidence="10">Uncharacterized protein</fullName>
    </submittedName>
</protein>
<evidence type="ECO:0000313" key="11">
    <source>
        <dbReference type="Proteomes" id="UP000327013"/>
    </source>
</evidence>
<evidence type="ECO:0000256" key="2">
    <source>
        <dbReference type="ARBA" id="ARBA00007727"/>
    </source>
</evidence>
<gene>
    <name evidence="10" type="ORF">FH972_010861</name>
</gene>
<evidence type="ECO:0000259" key="9">
    <source>
        <dbReference type="Pfam" id="PF14416"/>
    </source>
</evidence>
<evidence type="ECO:0000256" key="5">
    <source>
        <dbReference type="ARBA" id="ARBA00022989"/>
    </source>
</evidence>
<dbReference type="EMBL" id="CM017324">
    <property type="protein sequence ID" value="KAE8038338.1"/>
    <property type="molecule type" value="Genomic_DNA"/>
</dbReference>
<evidence type="ECO:0000256" key="3">
    <source>
        <dbReference type="ARBA" id="ARBA00022692"/>
    </source>
</evidence>
<dbReference type="OrthoDB" id="630188at2759"/>
<dbReference type="Pfam" id="PF14416">
    <property type="entry name" value="PMR5N"/>
    <property type="match status" value="1"/>
</dbReference>
<sequence>MGLGTQRCCPILVSFLVIYTTICSANNGRSNIVKWRKQHCNLYEGTWVKDDSYPLYDSLTCPHIRKEFDCQKYGRPDKLYLKYRWQPNECDLPRFDGEDFLQRLRGKKIMFIGDSVSLNQWQSLLCLLHAAVPSSKVIEQTNVSISTTTFLDYGVSVILFNSHYLVDIEEEQVGRVLKLDSLKNGALWKEMDVLVFNTWLWWYRRGPKQPWDYVEDENKVVKDMDRMVPFRKGLTTWANWVDTDVDPTKTRVIFQGISPAHYKGADWGEPEVTNCSKETEPISGSTIPGGLPEAALVVKDVLSRIRKPVHLLDITNLSQLRKDGHPSSYNGFKGMDCTHWCVAGVPDSWNQLLSAALIAN</sequence>
<keyword evidence="6" id="KW-0472">Membrane</keyword>
<dbReference type="AlphaFoldDB" id="A0A660KVL4"/>
<comment type="similarity">
    <text evidence="2">Belongs to the PC-esterase family. TBL subfamily.</text>
</comment>
<evidence type="ECO:0000256" key="7">
    <source>
        <dbReference type="SAM" id="SignalP"/>
    </source>
</evidence>
<dbReference type="InterPro" id="IPR025846">
    <property type="entry name" value="TBL_N"/>
</dbReference>
<name>A0A660KVL4_9ROSI</name>
<keyword evidence="5" id="KW-1133">Transmembrane helix</keyword>
<evidence type="ECO:0000256" key="6">
    <source>
        <dbReference type="ARBA" id="ARBA00023136"/>
    </source>
</evidence>
<dbReference type="Proteomes" id="UP000327013">
    <property type="component" value="Chromosome 4"/>
</dbReference>